<reference evidence="1" key="1">
    <citation type="submission" date="2018-04" db="EMBL/GenBank/DDBJ databases">
        <title>Transcriptome assembly of Sipha flava.</title>
        <authorList>
            <person name="Scully E.D."/>
            <person name="Geib S.M."/>
            <person name="Palmer N.A."/>
            <person name="Koch K."/>
            <person name="Bradshaw J."/>
            <person name="Heng-Moss T."/>
            <person name="Sarath G."/>
        </authorList>
    </citation>
    <scope>NUCLEOTIDE SEQUENCE</scope>
</reference>
<protein>
    <submittedName>
        <fullName evidence="1">KRAB-A domain-containing protein 2</fullName>
    </submittedName>
</protein>
<name>A0A2S2QJL0_9HEMI</name>
<organism evidence="1">
    <name type="scientific">Sipha flava</name>
    <name type="common">yellow sugarcane aphid</name>
    <dbReference type="NCBI Taxonomy" id="143950"/>
    <lineage>
        <taxon>Eukaryota</taxon>
        <taxon>Metazoa</taxon>
        <taxon>Ecdysozoa</taxon>
        <taxon>Arthropoda</taxon>
        <taxon>Hexapoda</taxon>
        <taxon>Insecta</taxon>
        <taxon>Pterygota</taxon>
        <taxon>Neoptera</taxon>
        <taxon>Paraneoptera</taxon>
        <taxon>Hemiptera</taxon>
        <taxon>Sternorrhyncha</taxon>
        <taxon>Aphidomorpha</taxon>
        <taxon>Aphidoidea</taxon>
        <taxon>Aphididae</taxon>
        <taxon>Sipha</taxon>
    </lineage>
</organism>
<dbReference type="EMBL" id="GGMS01008159">
    <property type="protein sequence ID" value="MBY77362.1"/>
    <property type="molecule type" value="Transcribed_RNA"/>
</dbReference>
<gene>
    <name evidence="1" type="primary">KRBA2_24</name>
    <name evidence="1" type="ORF">g.21984</name>
</gene>
<proteinExistence type="predicted"/>
<accession>A0A2S2QJL0</accession>
<evidence type="ECO:0000313" key="1">
    <source>
        <dbReference type="EMBL" id="MBY77362.1"/>
    </source>
</evidence>
<sequence>MSFADSRVREINDHFNIELLKRQWDLKNCVFLTDERYYQLVKDIANTKSKTKKKREPRIYWLLKKYDILIVNNNSKLIYPAKNNDNNMLYYIKESDVYDVLHDAYQSLGYGGRDRML</sequence>
<dbReference type="AlphaFoldDB" id="A0A2S2QJL0"/>